<name>A0AAU3I8I7_9ACTN</name>
<sequence>MLVVALAAGATGCDDEGTGKSQDKPSASATQKKAAKSVAQLWQLAWGYQVANPCFEMEEAVEGADCQNVSRDLVTDVRKVRKAMNADRAAGSGFYTEAYAIMDKIDTLAGDMSDGRLMHLRNIIQAEAADLNSWITSHSSQ</sequence>
<accession>A0AAU3I8I7</accession>
<gene>
    <name evidence="1" type="ORF">OG699_41765</name>
</gene>
<protein>
    <recommendedName>
        <fullName evidence="2">Lipoprotein</fullName>
    </recommendedName>
</protein>
<dbReference type="EMBL" id="CP109546">
    <property type="protein sequence ID" value="WTZ13924.1"/>
    <property type="molecule type" value="Genomic_DNA"/>
</dbReference>
<reference evidence="1" key="1">
    <citation type="submission" date="2022-10" db="EMBL/GenBank/DDBJ databases">
        <title>The complete genomes of actinobacterial strains from the NBC collection.</title>
        <authorList>
            <person name="Joergensen T.S."/>
            <person name="Alvarez Arevalo M."/>
            <person name="Sterndorff E.B."/>
            <person name="Faurdal D."/>
            <person name="Vuksanovic O."/>
            <person name="Mourched A.-S."/>
            <person name="Charusanti P."/>
            <person name="Shaw S."/>
            <person name="Blin K."/>
            <person name="Weber T."/>
        </authorList>
    </citation>
    <scope>NUCLEOTIDE SEQUENCE</scope>
    <source>
        <strain evidence="1">NBC_01393</strain>
    </source>
</reference>
<evidence type="ECO:0008006" key="2">
    <source>
        <dbReference type="Google" id="ProtNLM"/>
    </source>
</evidence>
<evidence type="ECO:0000313" key="1">
    <source>
        <dbReference type="EMBL" id="WTZ13924.1"/>
    </source>
</evidence>
<dbReference type="AlphaFoldDB" id="A0AAU3I8I7"/>
<organism evidence="1">
    <name type="scientific">Streptomyces sp. NBC_01393</name>
    <dbReference type="NCBI Taxonomy" id="2903851"/>
    <lineage>
        <taxon>Bacteria</taxon>
        <taxon>Bacillati</taxon>
        <taxon>Actinomycetota</taxon>
        <taxon>Actinomycetes</taxon>
        <taxon>Kitasatosporales</taxon>
        <taxon>Streptomycetaceae</taxon>
        <taxon>Streptomyces</taxon>
    </lineage>
</organism>
<proteinExistence type="predicted"/>